<protein>
    <submittedName>
        <fullName evidence="7">Inner membrane protein yrbG</fullName>
    </submittedName>
</protein>
<dbReference type="Proteomes" id="UP000095485">
    <property type="component" value="Unassembled WGS sequence"/>
</dbReference>
<evidence type="ECO:0000313" key="7">
    <source>
        <dbReference type="EMBL" id="CUP68161.1"/>
    </source>
</evidence>
<dbReference type="InterPro" id="IPR044880">
    <property type="entry name" value="NCX_ion-bd_dom_sf"/>
</dbReference>
<dbReference type="EMBL" id="CZAY01000011">
    <property type="protein sequence ID" value="CUP68161.1"/>
    <property type="molecule type" value="Genomic_DNA"/>
</dbReference>
<keyword evidence="4 5" id="KW-0472">Membrane</keyword>
<dbReference type="PANTHER" id="PTHR10846:SF8">
    <property type="entry name" value="INNER MEMBRANE PROTEIN YRBG"/>
    <property type="match status" value="1"/>
</dbReference>
<feature type="transmembrane region" description="Helical" evidence="5">
    <location>
        <begin position="292"/>
        <end position="309"/>
    </location>
</feature>
<accession>A0A174Q888</accession>
<feature type="transmembrane region" description="Helical" evidence="5">
    <location>
        <begin position="80"/>
        <end position="98"/>
    </location>
</feature>
<dbReference type="GO" id="GO:0005262">
    <property type="term" value="F:calcium channel activity"/>
    <property type="evidence" value="ECO:0007669"/>
    <property type="project" value="TreeGrafter"/>
</dbReference>
<dbReference type="PANTHER" id="PTHR10846">
    <property type="entry name" value="SODIUM/POTASSIUM/CALCIUM EXCHANGER"/>
    <property type="match status" value="1"/>
</dbReference>
<dbReference type="InterPro" id="IPR004481">
    <property type="entry name" value="K/Na/Ca-exchanger"/>
</dbReference>
<feature type="transmembrane region" description="Helical" evidence="5">
    <location>
        <begin position="261"/>
        <end position="286"/>
    </location>
</feature>
<evidence type="ECO:0000256" key="5">
    <source>
        <dbReference type="SAM" id="Phobius"/>
    </source>
</evidence>
<dbReference type="Pfam" id="PF01699">
    <property type="entry name" value="Na_Ca_ex"/>
    <property type="match status" value="2"/>
</dbReference>
<feature type="domain" description="Sodium/calcium exchanger membrane region" evidence="6">
    <location>
        <begin position="6"/>
        <end position="147"/>
    </location>
</feature>
<dbReference type="NCBIfam" id="TIGR00367">
    <property type="entry name" value="calcium/sodium antiporter"/>
    <property type="match status" value="1"/>
</dbReference>
<gene>
    <name evidence="7" type="primary">yrbG</name>
    <name evidence="7" type="ORF">ERS852526_01721</name>
</gene>
<organism evidence="7 8">
    <name type="scientific">Dorea longicatena</name>
    <dbReference type="NCBI Taxonomy" id="88431"/>
    <lineage>
        <taxon>Bacteria</taxon>
        <taxon>Bacillati</taxon>
        <taxon>Bacillota</taxon>
        <taxon>Clostridia</taxon>
        <taxon>Lachnospirales</taxon>
        <taxon>Lachnospiraceae</taxon>
        <taxon>Dorea</taxon>
    </lineage>
</organism>
<dbReference type="AlphaFoldDB" id="A0A174Q888"/>
<evidence type="ECO:0000256" key="2">
    <source>
        <dbReference type="ARBA" id="ARBA00022692"/>
    </source>
</evidence>
<dbReference type="OrthoDB" id="9794225at2"/>
<feature type="transmembrane region" description="Helical" evidence="5">
    <location>
        <begin position="130"/>
        <end position="147"/>
    </location>
</feature>
<feature type="transmembrane region" description="Helical" evidence="5">
    <location>
        <begin position="6"/>
        <end position="25"/>
    </location>
</feature>
<reference evidence="7 8" key="1">
    <citation type="submission" date="2015-09" db="EMBL/GenBank/DDBJ databases">
        <authorList>
            <consortium name="Pathogen Informatics"/>
        </authorList>
    </citation>
    <scope>NUCLEOTIDE SEQUENCE [LARGE SCALE GENOMIC DNA]</scope>
    <source>
        <strain evidence="7 8">2789STDY5834914</strain>
    </source>
</reference>
<dbReference type="GO" id="GO:0006874">
    <property type="term" value="P:intracellular calcium ion homeostasis"/>
    <property type="evidence" value="ECO:0007669"/>
    <property type="project" value="TreeGrafter"/>
</dbReference>
<comment type="subcellular location">
    <subcellularLocation>
        <location evidence="1">Membrane</location>
        <topology evidence="1">Multi-pass membrane protein</topology>
    </subcellularLocation>
</comment>
<evidence type="ECO:0000259" key="6">
    <source>
        <dbReference type="Pfam" id="PF01699"/>
    </source>
</evidence>
<keyword evidence="3 5" id="KW-1133">Transmembrane helix</keyword>
<dbReference type="GO" id="GO:0005886">
    <property type="term" value="C:plasma membrane"/>
    <property type="evidence" value="ECO:0007669"/>
    <property type="project" value="TreeGrafter"/>
</dbReference>
<dbReference type="GO" id="GO:0008273">
    <property type="term" value="F:calcium, potassium:sodium antiporter activity"/>
    <property type="evidence" value="ECO:0007669"/>
    <property type="project" value="TreeGrafter"/>
</dbReference>
<evidence type="ECO:0000313" key="8">
    <source>
        <dbReference type="Proteomes" id="UP000095485"/>
    </source>
</evidence>
<name>A0A174Q888_9FIRM</name>
<evidence type="ECO:0000256" key="4">
    <source>
        <dbReference type="ARBA" id="ARBA00023136"/>
    </source>
</evidence>
<dbReference type="STRING" id="88431.ERS852423_02735"/>
<dbReference type="RefSeq" id="WP_055283200.1">
    <property type="nucleotide sequence ID" value="NZ_CZAY01000011.1"/>
</dbReference>
<sequence length="334" mass="35937">MQLLKSLIILIVGFVLLIKGADFFVEGSSAVAKRLRIPSMIIGMTIVAMGTSLPECAVSVTASLTGNNSLAISNAVGSNIFNLLVVCGVCTLFVPLAVQKSTLQKEFPLSIFCAGLLLLLGYLGMTLGRIDGILFLIIFTGYLLWMIRSVKRARRTTTPDAISSMQEERISLSEEEIEQVTSHINLLPAWKCLIFILGGMIAIKYGGDFVVDGASAIAVRLGLSQTLVGLTIIAMGTSLPELVTSIVAARKDEVDMALGNVIGSNIFNILLVLGVAAAISPVAFAWDNMIDIAVLIVISVITLIFAWTSKELNRKEGIIMLILYASYMVYICIR</sequence>
<dbReference type="GeneID" id="96229011"/>
<keyword evidence="2 5" id="KW-0812">Transmembrane</keyword>
<feature type="transmembrane region" description="Helical" evidence="5">
    <location>
        <begin position="189"/>
        <end position="207"/>
    </location>
</feature>
<feature type="transmembrane region" description="Helical" evidence="5">
    <location>
        <begin position="227"/>
        <end position="249"/>
    </location>
</feature>
<dbReference type="InterPro" id="IPR004837">
    <property type="entry name" value="NaCa_Exmemb"/>
</dbReference>
<feature type="domain" description="Sodium/calcium exchanger membrane region" evidence="6">
    <location>
        <begin position="193"/>
        <end position="331"/>
    </location>
</feature>
<proteinExistence type="predicted"/>
<feature type="transmembrane region" description="Helical" evidence="5">
    <location>
        <begin position="37"/>
        <end position="60"/>
    </location>
</feature>
<feature type="transmembrane region" description="Helical" evidence="5">
    <location>
        <begin position="316"/>
        <end position="333"/>
    </location>
</feature>
<dbReference type="Gene3D" id="1.20.1420.30">
    <property type="entry name" value="NCX, central ion-binding region"/>
    <property type="match status" value="1"/>
</dbReference>
<evidence type="ECO:0000256" key="3">
    <source>
        <dbReference type="ARBA" id="ARBA00022989"/>
    </source>
</evidence>
<evidence type="ECO:0000256" key="1">
    <source>
        <dbReference type="ARBA" id="ARBA00004141"/>
    </source>
</evidence>